<dbReference type="UniPathway" id="UPA00908">
    <property type="reaction ID" value="UER00886"/>
</dbReference>
<proteinExistence type="inferred from homology"/>
<dbReference type="GO" id="GO:0008728">
    <property type="term" value="F:GTP diphosphokinase activity"/>
    <property type="evidence" value="ECO:0007669"/>
    <property type="project" value="TreeGrafter"/>
</dbReference>
<dbReference type="CDD" id="cd05399">
    <property type="entry name" value="NT_Rel-Spo_like"/>
    <property type="match status" value="1"/>
</dbReference>
<dbReference type="GO" id="GO:0008893">
    <property type="term" value="F:guanosine-3',5'-bis(diphosphate) 3'-diphosphatase activity"/>
    <property type="evidence" value="ECO:0007669"/>
    <property type="project" value="UniProtKB-EC"/>
</dbReference>
<dbReference type="SMART" id="SM00471">
    <property type="entry name" value="HDc"/>
    <property type="match status" value="1"/>
</dbReference>
<evidence type="ECO:0000256" key="5">
    <source>
        <dbReference type="RuleBase" id="RU003847"/>
    </source>
</evidence>
<dbReference type="GO" id="GO:0005886">
    <property type="term" value="C:plasma membrane"/>
    <property type="evidence" value="ECO:0007669"/>
    <property type="project" value="TreeGrafter"/>
</dbReference>
<dbReference type="PROSITE" id="PS51831">
    <property type="entry name" value="HD"/>
    <property type="match status" value="1"/>
</dbReference>
<keyword evidence="9" id="KW-0808">Transferase</keyword>
<dbReference type="CDD" id="cd04876">
    <property type="entry name" value="ACT_RelA-SpoT"/>
    <property type="match status" value="1"/>
</dbReference>
<accession>A0A1G5QT70</accession>
<dbReference type="InterPro" id="IPR012676">
    <property type="entry name" value="TGS-like"/>
</dbReference>
<evidence type="ECO:0000313" key="9">
    <source>
        <dbReference type="EMBL" id="SCZ64942.1"/>
    </source>
</evidence>
<dbReference type="NCBIfam" id="NF008303">
    <property type="entry name" value="PRK11092.1"/>
    <property type="match status" value="1"/>
</dbReference>
<dbReference type="InterPro" id="IPR003607">
    <property type="entry name" value="HD/PDEase_dom"/>
</dbReference>
<dbReference type="EMBL" id="FMWD01000009">
    <property type="protein sequence ID" value="SCZ64942.1"/>
    <property type="molecule type" value="Genomic_DNA"/>
</dbReference>
<dbReference type="InterPro" id="IPR002912">
    <property type="entry name" value="ACT_dom"/>
</dbReference>
<dbReference type="GO" id="GO:0016301">
    <property type="term" value="F:kinase activity"/>
    <property type="evidence" value="ECO:0007669"/>
    <property type="project" value="UniProtKB-KW"/>
</dbReference>
<dbReference type="InterPro" id="IPR012675">
    <property type="entry name" value="Beta-grasp_dom_sf"/>
</dbReference>
<dbReference type="OrthoDB" id="9805041at2"/>
<dbReference type="GO" id="GO:0015970">
    <property type="term" value="P:guanosine tetraphosphate biosynthetic process"/>
    <property type="evidence" value="ECO:0007669"/>
    <property type="project" value="UniProtKB-UniPathway"/>
</dbReference>
<dbReference type="InterPro" id="IPR045600">
    <property type="entry name" value="RelA/SpoT_AH_RIS"/>
</dbReference>
<dbReference type="InterPro" id="IPR004811">
    <property type="entry name" value="RelA/Spo_fam"/>
</dbReference>
<dbReference type="SMART" id="SM00954">
    <property type="entry name" value="RelA_SpoT"/>
    <property type="match status" value="1"/>
</dbReference>
<dbReference type="Gene3D" id="3.30.460.10">
    <property type="entry name" value="Beta Polymerase, domain 2"/>
    <property type="match status" value="1"/>
</dbReference>
<dbReference type="InterPro" id="IPR045865">
    <property type="entry name" value="ACT-like_dom_sf"/>
</dbReference>
<keyword evidence="10" id="KW-1185">Reference proteome</keyword>
<dbReference type="SUPFAM" id="SSF81301">
    <property type="entry name" value="Nucleotidyltransferase"/>
    <property type="match status" value="1"/>
</dbReference>
<dbReference type="PANTHER" id="PTHR21262">
    <property type="entry name" value="GUANOSINE-3',5'-BIS DIPHOSPHATE 3'-PYROPHOSPHOHYDROLASE"/>
    <property type="match status" value="1"/>
</dbReference>
<evidence type="ECO:0000256" key="1">
    <source>
        <dbReference type="ARBA" id="ARBA00022801"/>
    </source>
</evidence>
<dbReference type="Pfam" id="PF02824">
    <property type="entry name" value="TGS"/>
    <property type="match status" value="1"/>
</dbReference>
<dbReference type="SUPFAM" id="SSF55021">
    <property type="entry name" value="ACT-like"/>
    <property type="match status" value="1"/>
</dbReference>
<evidence type="ECO:0000259" key="8">
    <source>
        <dbReference type="PROSITE" id="PS51880"/>
    </source>
</evidence>
<dbReference type="InterPro" id="IPR007685">
    <property type="entry name" value="RelA_SpoT"/>
</dbReference>
<dbReference type="SUPFAM" id="SSF109604">
    <property type="entry name" value="HD-domain/PDEase-like"/>
    <property type="match status" value="1"/>
</dbReference>
<dbReference type="PROSITE" id="PS51671">
    <property type="entry name" value="ACT"/>
    <property type="match status" value="1"/>
</dbReference>
<organism evidence="9 10">
    <name type="scientific">Thiohalomonas denitrificans</name>
    <dbReference type="NCBI Taxonomy" id="415747"/>
    <lineage>
        <taxon>Bacteria</taxon>
        <taxon>Pseudomonadati</taxon>
        <taxon>Pseudomonadota</taxon>
        <taxon>Gammaproteobacteria</taxon>
        <taxon>Thiohalomonadales</taxon>
        <taxon>Thiohalomonadaceae</taxon>
        <taxon>Thiohalomonas</taxon>
    </lineage>
</organism>
<dbReference type="Pfam" id="PF13291">
    <property type="entry name" value="ACT_4"/>
    <property type="match status" value="1"/>
</dbReference>
<dbReference type="InterPro" id="IPR033655">
    <property type="entry name" value="TGS_RelA/SpoT"/>
</dbReference>
<evidence type="ECO:0000313" key="10">
    <source>
        <dbReference type="Proteomes" id="UP000199648"/>
    </source>
</evidence>
<dbReference type="InterPro" id="IPR006674">
    <property type="entry name" value="HD_domain"/>
</dbReference>
<evidence type="ECO:0000256" key="4">
    <source>
        <dbReference type="ARBA" id="ARBA00047968"/>
    </source>
</evidence>
<evidence type="ECO:0000259" key="7">
    <source>
        <dbReference type="PROSITE" id="PS51831"/>
    </source>
</evidence>
<dbReference type="FunFam" id="3.10.20.30:FF:000002">
    <property type="entry name" value="GTP pyrophosphokinase (RelA/SpoT)"/>
    <property type="match status" value="1"/>
</dbReference>
<dbReference type="Pfam" id="PF19296">
    <property type="entry name" value="RelA_AH_RIS"/>
    <property type="match status" value="2"/>
</dbReference>
<dbReference type="PANTHER" id="PTHR21262:SF36">
    <property type="entry name" value="BIFUNCTIONAL (P)PPGPP SYNTHASE_HYDROLASE SPOT"/>
    <property type="match status" value="1"/>
</dbReference>
<comment type="catalytic activity">
    <reaction evidence="4">
        <text>guanosine 3',5'-bis(diphosphate) + H2O = GDP + diphosphate + H(+)</text>
        <dbReference type="Rhea" id="RHEA:14253"/>
        <dbReference type="ChEBI" id="CHEBI:15377"/>
        <dbReference type="ChEBI" id="CHEBI:15378"/>
        <dbReference type="ChEBI" id="CHEBI:33019"/>
        <dbReference type="ChEBI" id="CHEBI:58189"/>
        <dbReference type="ChEBI" id="CHEBI:77828"/>
        <dbReference type="EC" id="3.1.7.2"/>
    </reaction>
</comment>
<feature type="domain" description="TGS" evidence="8">
    <location>
        <begin position="394"/>
        <end position="455"/>
    </location>
</feature>
<dbReference type="Pfam" id="PF04607">
    <property type="entry name" value="RelA_SpoT"/>
    <property type="match status" value="1"/>
</dbReference>
<keyword evidence="9" id="KW-0418">Kinase</keyword>
<evidence type="ECO:0000256" key="3">
    <source>
        <dbReference type="ARBA" id="ARBA00024387"/>
    </source>
</evidence>
<dbReference type="InterPro" id="IPR004095">
    <property type="entry name" value="TGS"/>
</dbReference>
<dbReference type="FunFam" id="1.10.3210.10:FF:000001">
    <property type="entry name" value="GTP pyrophosphokinase RelA"/>
    <property type="match status" value="1"/>
</dbReference>
<evidence type="ECO:0000259" key="6">
    <source>
        <dbReference type="PROSITE" id="PS51671"/>
    </source>
</evidence>
<dbReference type="CDD" id="cd00077">
    <property type="entry name" value="HDc"/>
    <property type="match status" value="1"/>
</dbReference>
<evidence type="ECO:0000256" key="2">
    <source>
        <dbReference type="ARBA" id="ARBA00024329"/>
    </source>
</evidence>
<dbReference type="PROSITE" id="PS51880">
    <property type="entry name" value="TGS"/>
    <property type="match status" value="1"/>
</dbReference>
<name>A0A1G5QT70_9GAMM</name>
<dbReference type="EC" id="3.1.7.2" evidence="3"/>
<dbReference type="FunFam" id="3.30.460.10:FF:000001">
    <property type="entry name" value="GTP pyrophosphokinase RelA"/>
    <property type="match status" value="1"/>
</dbReference>
<dbReference type="InterPro" id="IPR043519">
    <property type="entry name" value="NT_sf"/>
</dbReference>
<dbReference type="SUPFAM" id="SSF81271">
    <property type="entry name" value="TGS-like"/>
    <property type="match status" value="1"/>
</dbReference>
<dbReference type="AlphaFoldDB" id="A0A1G5QT70"/>
<dbReference type="RefSeq" id="WP_092998302.1">
    <property type="nucleotide sequence ID" value="NZ_FMWD01000009.1"/>
</dbReference>
<feature type="domain" description="ACT" evidence="6">
    <location>
        <begin position="641"/>
        <end position="715"/>
    </location>
</feature>
<dbReference type="CDD" id="cd01668">
    <property type="entry name" value="TGS_RSH"/>
    <property type="match status" value="1"/>
</dbReference>
<dbReference type="Gene3D" id="1.10.3210.10">
    <property type="entry name" value="Hypothetical protein af1432"/>
    <property type="match status" value="1"/>
</dbReference>
<dbReference type="Gene3D" id="3.30.70.260">
    <property type="match status" value="1"/>
</dbReference>
<dbReference type="Proteomes" id="UP000199648">
    <property type="component" value="Unassembled WGS sequence"/>
</dbReference>
<feature type="domain" description="HD" evidence="7">
    <location>
        <begin position="53"/>
        <end position="152"/>
    </location>
</feature>
<comment type="similarity">
    <text evidence="5">Belongs to the relA/spoT family.</text>
</comment>
<dbReference type="GO" id="GO:0015949">
    <property type="term" value="P:nucleobase-containing small molecule interconversion"/>
    <property type="evidence" value="ECO:0007669"/>
    <property type="project" value="UniProtKB-ARBA"/>
</dbReference>
<gene>
    <name evidence="9" type="ORF">SAMN03097708_02747</name>
</gene>
<comment type="function">
    <text evidence="5">In eubacteria ppGpp (guanosine 3'-diphosphate 5'-diphosphate) is a mediator of the stringent response that coordinates a variety of cellular activities in response to changes in nutritional abundance.</text>
</comment>
<keyword evidence="1" id="KW-0378">Hydrolase</keyword>
<dbReference type="NCBIfam" id="TIGR00691">
    <property type="entry name" value="spoT_relA"/>
    <property type="match status" value="1"/>
</dbReference>
<protein>
    <recommendedName>
        <fullName evidence="3">guanosine-3',5'-bis(diphosphate) 3'-diphosphatase</fullName>
        <ecNumber evidence="3">3.1.7.2</ecNumber>
    </recommendedName>
</protein>
<comment type="pathway">
    <text evidence="2">Purine metabolism; ppGpp biosynthesis; ppGpp from GDP: step 1/1.</text>
</comment>
<sequence length="715" mass="80399">MTALEEGPVFLISDLCDLLESYLEPDQVAEVYRAYLFGAEAHEGQHRLSGEPYIYHPLAVARILAEMRMDACSIVAAILHDVIEDTTTAKEQLVTEFGEEVAELVDGVSKLTHIEFESKAEAQAENFRKMMLAMVRDIRVILIKLADRLHNMRTLGVMRPDKRRRIARETLETYAPIASRLGINSIRLELQDLGFAAYHPMRYRVLAEAVRKACGHRKEVVLRVQSAIQERLRQENLPGQIDGREKHLYSIYKKMRNKNVSFTDVMDVFALRIVVDSVDACYRVLGAVHNLYKPMPGKFKDYIAIPKANGYQSLHTTLLSPYGFPLEVQIRTEDMDKVARAGIAAHWLYKSGEESHSIAQARARQWLSNLLEMQKSAGDSMEFLENVKVDLFPDEVYVFTPKGEIMELPRGATAVDFAYAVHTDVGTRCVAAKVERRLVPLHTKLQSGQSVEVITAPGARPNPTWLNFVVTGKARATIRHYLKNLKRDESVALGRRMLEKALGAHERRLEEISSERLWALLAEYKLENLEDLLAEIGLGNRMAPLVTGTLMRDQLAPHPEPDDSADQGPSLVIKGTEGTVVSFAKCCRPIPGDHILGFLTAGRGVVVHTQTCKNLSEYRKRPERWLDVEWESDVEGDFPVDIRIEVANQRGVLATLAANVAETGANIDNVSLEERDGVHAAIFLTLSVSGRRHLARIIRRLRTVPEVLKITRVRG</sequence>
<dbReference type="Gene3D" id="3.10.20.30">
    <property type="match status" value="1"/>
</dbReference>
<reference evidence="9 10" key="1">
    <citation type="submission" date="2016-10" db="EMBL/GenBank/DDBJ databases">
        <authorList>
            <person name="de Groot N.N."/>
        </authorList>
    </citation>
    <scope>NUCLEOTIDE SEQUENCE [LARGE SCALE GENOMIC DNA]</scope>
    <source>
        <strain evidence="9 10">HLD2</strain>
    </source>
</reference>
<dbReference type="Pfam" id="PF13328">
    <property type="entry name" value="HD_4"/>
    <property type="match status" value="1"/>
</dbReference>
<dbReference type="GO" id="GO:0042594">
    <property type="term" value="P:response to starvation"/>
    <property type="evidence" value="ECO:0007669"/>
    <property type="project" value="TreeGrafter"/>
</dbReference>
<dbReference type="STRING" id="415747.SAMN03097708_02747"/>